<dbReference type="Proteomes" id="UP000296216">
    <property type="component" value="Chromosome"/>
</dbReference>
<dbReference type="GO" id="GO:0030151">
    <property type="term" value="F:molybdenum ion binding"/>
    <property type="evidence" value="ECO:0007669"/>
    <property type="project" value="InterPro"/>
</dbReference>
<reference evidence="2 4" key="1">
    <citation type="journal article" date="2019" name="Microbiol. Resour. Announc.">
        <title>The Genome Sequence of the Halobacterium salinarum Type Strain Is Closely Related to That of Laboratory Strains NRC-1 and R1.</title>
        <authorList>
            <person name="Pfeiffer F."/>
            <person name="Marchfelder A."/>
            <person name="Habermann B."/>
            <person name="Dyall-Smith M.L."/>
        </authorList>
    </citation>
    <scope>NUCLEOTIDE SEQUENCE [LARGE SCALE GENOMIC DNA]</scope>
    <source>
        <strain evidence="2">91-R6</strain>
        <strain evidence="4">ATCC 33171 / DSM 3754 / JCM 8978 / NBRC 102687 / NCIMB 764 / 91-R6</strain>
    </source>
</reference>
<gene>
    <name evidence="3" type="ORF">APQ99_00217</name>
    <name evidence="2" type="ORF">HBSAL_08975</name>
</gene>
<reference evidence="3 5" key="2">
    <citation type="submission" date="2019-07" db="EMBL/GenBank/DDBJ databases">
        <title>Genomic Encyclopedia of Archaeal and Bacterial Type Strains, Phase II (KMG-II): from individual species to whole genera.</title>
        <authorList>
            <person name="Goeker M."/>
        </authorList>
    </citation>
    <scope>NUCLEOTIDE SEQUENCE [LARGE SCALE GENOMIC DNA]</scope>
    <source>
        <strain evidence="3 5">DSM 3754</strain>
    </source>
</reference>
<reference evidence="2" key="3">
    <citation type="journal article" name="MicrobiologyOpen">
        <title>Whole-genome comparison between the type strain of Halobacterium salinarum (DSM 3754(T)) and the laboratory strains R1 and NRC-1.</title>
        <authorList>
            <person name="Pfeiffer F."/>
            <person name="Losensky G."/>
            <person name="Marchfelder A."/>
            <person name="Habermann B."/>
            <person name="Dyall-Smith M."/>
        </authorList>
    </citation>
    <scope>NUCLEOTIDE SEQUENCE</scope>
    <source>
        <strain evidence="2">91-R6</strain>
    </source>
</reference>
<evidence type="ECO:0000313" key="5">
    <source>
        <dbReference type="Proteomes" id="UP000323075"/>
    </source>
</evidence>
<dbReference type="GO" id="GO:0030170">
    <property type="term" value="F:pyridoxal phosphate binding"/>
    <property type="evidence" value="ECO:0007669"/>
    <property type="project" value="InterPro"/>
</dbReference>
<dbReference type="InterPro" id="IPR005303">
    <property type="entry name" value="MOCOS_middle"/>
</dbReference>
<dbReference type="Pfam" id="PF03473">
    <property type="entry name" value="MOSC"/>
    <property type="match status" value="1"/>
</dbReference>
<dbReference type="EMBL" id="CP038631">
    <property type="protein sequence ID" value="QCC45441.1"/>
    <property type="molecule type" value="Genomic_DNA"/>
</dbReference>
<dbReference type="GO" id="GO:0003824">
    <property type="term" value="F:catalytic activity"/>
    <property type="evidence" value="ECO:0007669"/>
    <property type="project" value="InterPro"/>
</dbReference>
<dbReference type="Pfam" id="PF03476">
    <property type="entry name" value="MOSC_N"/>
    <property type="match status" value="1"/>
</dbReference>
<dbReference type="SMR" id="A0A4D6GVA0"/>
<dbReference type="SUPFAM" id="SSF50800">
    <property type="entry name" value="PK beta-barrel domain-like"/>
    <property type="match status" value="1"/>
</dbReference>
<name>A0A4D6GVA0_HALS9</name>
<organism evidence="2 4">
    <name type="scientific">Halobacterium salinarum (strain ATCC 33171 / DSM 3754 / JCM 8978 / NBRC 102687 / NCIMB 764 / 91-R6)</name>
    <dbReference type="NCBI Taxonomy" id="2597657"/>
    <lineage>
        <taxon>Archaea</taxon>
        <taxon>Methanobacteriati</taxon>
        <taxon>Methanobacteriota</taxon>
        <taxon>Stenosarchaea group</taxon>
        <taxon>Halobacteria</taxon>
        <taxon>Halobacteriales</taxon>
        <taxon>Halobacteriaceae</taxon>
        <taxon>Halobacterium</taxon>
    </lineage>
</organism>
<dbReference type="InterPro" id="IPR005302">
    <property type="entry name" value="MoCF_Sase_C"/>
</dbReference>
<dbReference type="InterPro" id="IPR011037">
    <property type="entry name" value="Pyrv_Knase-like_insert_dom_sf"/>
</dbReference>
<evidence type="ECO:0000313" key="2">
    <source>
        <dbReference type="EMBL" id="QCC45441.1"/>
    </source>
</evidence>
<evidence type="ECO:0000313" key="3">
    <source>
        <dbReference type="EMBL" id="TYO81707.1"/>
    </source>
</evidence>
<dbReference type="GeneID" id="68694387"/>
<dbReference type="PROSITE" id="PS51340">
    <property type="entry name" value="MOSC"/>
    <property type="match status" value="1"/>
</dbReference>
<dbReference type="Proteomes" id="UP000323075">
    <property type="component" value="Unassembled WGS sequence"/>
</dbReference>
<evidence type="ECO:0000259" key="1">
    <source>
        <dbReference type="PROSITE" id="PS51340"/>
    </source>
</evidence>
<evidence type="ECO:0000313" key="4">
    <source>
        <dbReference type="Proteomes" id="UP000296216"/>
    </source>
</evidence>
<dbReference type="EMBL" id="VRYN01000001">
    <property type="protein sequence ID" value="TYO81707.1"/>
    <property type="molecule type" value="Genomic_DNA"/>
</dbReference>
<dbReference type="RefSeq" id="WP_010903268.1">
    <property type="nucleotide sequence ID" value="NZ_VRYN01000001.1"/>
</dbReference>
<accession>A0A4D6GVA0</accession>
<protein>
    <submittedName>
        <fullName evidence="2">MOSC domain protein</fullName>
    </submittedName>
</protein>
<sequence>MAAIAGLYVYPIKGLDSEHRSTATLRTHGQLHHDRTFTLVDSDTGSIVTAKRRPALHAFRTDYEPETGTLTVTDPDGQRASFSLGDDEGLSAAGDWFDSRLAVSVSMRSDPTGFVDRSDMGPAVVSTATLEAIADWFDSMTVAGARRRLRANIEIEGVPAFWEDRFVGDGAPAFEVGGVRFEGVTPCNRCVVPSRDPDTGEQLPEFRKTFCANRERTFPEWADGDAFDHEYAAMILARAPDISGGETLAVGDGVAVLDEAA</sequence>
<feature type="domain" description="MOSC" evidence="1">
    <location>
        <begin position="78"/>
        <end position="257"/>
    </location>
</feature>
<dbReference type="AlphaFoldDB" id="A0A4D6GVA0"/>
<proteinExistence type="predicted"/>